<dbReference type="GO" id="GO:0004383">
    <property type="term" value="F:guanylate cyclase activity"/>
    <property type="evidence" value="ECO:0007669"/>
    <property type="project" value="TreeGrafter"/>
</dbReference>
<comment type="subcellular location">
    <subcellularLocation>
        <location evidence="1">Membrane</location>
        <topology evidence="1">Multi-pass membrane protein</topology>
    </subcellularLocation>
</comment>
<evidence type="ECO:0000259" key="8">
    <source>
        <dbReference type="PROSITE" id="PS50125"/>
    </source>
</evidence>
<feature type="compositionally biased region" description="Basic and acidic residues" evidence="6">
    <location>
        <begin position="348"/>
        <end position="364"/>
    </location>
</feature>
<evidence type="ECO:0000256" key="3">
    <source>
        <dbReference type="ARBA" id="ARBA00022692"/>
    </source>
</evidence>
<dbReference type="OrthoDB" id="60033at2759"/>
<dbReference type="SUPFAM" id="SSF81321">
    <property type="entry name" value="Family A G protein-coupled receptor-like"/>
    <property type="match status" value="1"/>
</dbReference>
<organism evidence="9 10">
    <name type="scientific">Gonapodya prolifera (strain JEL478)</name>
    <name type="common">Monoblepharis prolifera</name>
    <dbReference type="NCBI Taxonomy" id="1344416"/>
    <lineage>
        <taxon>Eukaryota</taxon>
        <taxon>Fungi</taxon>
        <taxon>Fungi incertae sedis</taxon>
        <taxon>Chytridiomycota</taxon>
        <taxon>Chytridiomycota incertae sedis</taxon>
        <taxon>Monoblepharidomycetes</taxon>
        <taxon>Monoblepharidales</taxon>
        <taxon>Gonapodyaceae</taxon>
        <taxon>Gonapodya</taxon>
    </lineage>
</organism>
<keyword evidence="5 7" id="KW-0472">Membrane</keyword>
<dbReference type="InterPro" id="IPR029787">
    <property type="entry name" value="Nucleotide_cyclase"/>
</dbReference>
<dbReference type="Gene3D" id="1.20.1070.10">
    <property type="entry name" value="Rhodopsin 7-helix transmembrane proteins"/>
    <property type="match status" value="1"/>
</dbReference>
<evidence type="ECO:0000256" key="1">
    <source>
        <dbReference type="ARBA" id="ARBA00004141"/>
    </source>
</evidence>
<dbReference type="CDD" id="cd07302">
    <property type="entry name" value="CHD"/>
    <property type="match status" value="1"/>
</dbReference>
<dbReference type="GO" id="GO:0019934">
    <property type="term" value="P:cGMP-mediated signaling"/>
    <property type="evidence" value="ECO:0007669"/>
    <property type="project" value="TreeGrafter"/>
</dbReference>
<dbReference type="SMART" id="SM00044">
    <property type="entry name" value="CYCc"/>
    <property type="match status" value="1"/>
</dbReference>
<dbReference type="GO" id="GO:0070482">
    <property type="term" value="P:response to oxygen levels"/>
    <property type="evidence" value="ECO:0007669"/>
    <property type="project" value="TreeGrafter"/>
</dbReference>
<dbReference type="GO" id="GO:0008074">
    <property type="term" value="C:guanylate cyclase complex, soluble"/>
    <property type="evidence" value="ECO:0007669"/>
    <property type="project" value="TreeGrafter"/>
</dbReference>
<dbReference type="InterPro" id="IPR001054">
    <property type="entry name" value="A/G_cyclase"/>
</dbReference>
<dbReference type="STRING" id="1344416.A0A139AUY5"/>
<evidence type="ECO:0000256" key="5">
    <source>
        <dbReference type="ARBA" id="ARBA00023136"/>
    </source>
</evidence>
<sequence length="364" mass="38939">MGRGLGNVRLDVGSLRAAQIVTHFSWWLFPIVFGLYVVGIIPPLVMEWGFCCADILAKVFLTVVLSNATIESNYARDVARLKAVNEHLKRMVDELGDDVIDRIDLKMHARGASPNGQDKNKETVTLTCTAVFIGIANRNTPAGHAGHLLSLETLWQDCDRISKKWKVCKAGIVGDAYLALAGWPLPDPSHAASACSFALDVLSHTQVSGGSFEVRVGVCTGSVSVAAVPTGNRDTPPTWVCVGEAADMASVLEVAAKPGCVRVSESTYLSVSKGGPQTLAFDGPDYMDLPGKGTHLTYWLLGFASDEYVDAITTPQEEDYSSGFSRRIAFLDSDASGSGSGTGSTSEDVGRHGARTRGERWTRA</sequence>
<comment type="similarity">
    <text evidence="2">Belongs to the archaeal/bacterial/fungal opsin family.</text>
</comment>
<evidence type="ECO:0000256" key="2">
    <source>
        <dbReference type="ARBA" id="ARBA00008130"/>
    </source>
</evidence>
<evidence type="ECO:0000313" key="9">
    <source>
        <dbReference type="EMBL" id="KXS20541.1"/>
    </source>
</evidence>
<name>A0A139AUY5_GONPJ</name>
<dbReference type="Gene3D" id="3.30.70.1230">
    <property type="entry name" value="Nucleotide cyclase"/>
    <property type="match status" value="1"/>
</dbReference>
<dbReference type="AlphaFoldDB" id="A0A139AUY5"/>
<feature type="transmembrane region" description="Helical" evidence="7">
    <location>
        <begin position="24"/>
        <end position="45"/>
    </location>
</feature>
<dbReference type="GO" id="GO:0016020">
    <property type="term" value="C:membrane"/>
    <property type="evidence" value="ECO:0007669"/>
    <property type="project" value="UniProtKB-SubCell"/>
</dbReference>
<dbReference type="PANTHER" id="PTHR45655:SF13">
    <property type="entry name" value="SOLUBLE GUANYLATE CYCLASE GCY-32-RELATED"/>
    <property type="match status" value="1"/>
</dbReference>
<evidence type="ECO:0000256" key="6">
    <source>
        <dbReference type="SAM" id="MobiDB-lite"/>
    </source>
</evidence>
<dbReference type="Proteomes" id="UP000070544">
    <property type="component" value="Unassembled WGS sequence"/>
</dbReference>
<dbReference type="Pfam" id="PF00211">
    <property type="entry name" value="Guanylate_cyc"/>
    <property type="match status" value="1"/>
</dbReference>
<reference evidence="9 10" key="1">
    <citation type="journal article" date="2015" name="Genome Biol. Evol.">
        <title>Phylogenomic analyses indicate that early fungi evolved digesting cell walls of algal ancestors of land plants.</title>
        <authorList>
            <person name="Chang Y."/>
            <person name="Wang S."/>
            <person name="Sekimoto S."/>
            <person name="Aerts A.L."/>
            <person name="Choi C."/>
            <person name="Clum A."/>
            <person name="LaButti K.M."/>
            <person name="Lindquist E.A."/>
            <person name="Yee Ngan C."/>
            <person name="Ohm R.A."/>
            <person name="Salamov A.A."/>
            <person name="Grigoriev I.V."/>
            <person name="Spatafora J.W."/>
            <person name="Berbee M.L."/>
        </authorList>
    </citation>
    <scope>NUCLEOTIDE SEQUENCE [LARGE SCALE GENOMIC DNA]</scope>
    <source>
        <strain evidence="9 10">JEL478</strain>
    </source>
</reference>
<protein>
    <submittedName>
        <fullName evidence="9">Adenylyl cyclase</fullName>
    </submittedName>
</protein>
<keyword evidence="3 7" id="KW-0812">Transmembrane</keyword>
<keyword evidence="4 7" id="KW-1133">Transmembrane helix</keyword>
<dbReference type="PROSITE" id="PS50125">
    <property type="entry name" value="GUANYLATE_CYCLASE_2"/>
    <property type="match status" value="1"/>
</dbReference>
<dbReference type="EMBL" id="KQ965735">
    <property type="protein sequence ID" value="KXS20541.1"/>
    <property type="molecule type" value="Genomic_DNA"/>
</dbReference>
<dbReference type="PANTHER" id="PTHR45655">
    <property type="entry name" value="GUANYLATE CYCLASE SOLUBLE SUBUNIT BETA-2"/>
    <property type="match status" value="1"/>
</dbReference>
<keyword evidence="10" id="KW-1185">Reference proteome</keyword>
<proteinExistence type="inferred from homology"/>
<evidence type="ECO:0000256" key="4">
    <source>
        <dbReference type="ARBA" id="ARBA00022989"/>
    </source>
</evidence>
<evidence type="ECO:0000313" key="10">
    <source>
        <dbReference type="Proteomes" id="UP000070544"/>
    </source>
</evidence>
<dbReference type="SUPFAM" id="SSF55073">
    <property type="entry name" value="Nucleotide cyclase"/>
    <property type="match status" value="1"/>
</dbReference>
<evidence type="ECO:0000256" key="7">
    <source>
        <dbReference type="SAM" id="Phobius"/>
    </source>
</evidence>
<dbReference type="Pfam" id="PF01036">
    <property type="entry name" value="Bac_rhodopsin"/>
    <property type="match status" value="1"/>
</dbReference>
<accession>A0A139AUY5</accession>
<gene>
    <name evidence="9" type="ORF">M427DRAFT_52139</name>
</gene>
<feature type="region of interest" description="Disordered" evidence="6">
    <location>
        <begin position="332"/>
        <end position="364"/>
    </location>
</feature>
<dbReference type="InterPro" id="IPR001425">
    <property type="entry name" value="Arc/bac/fun_rhodopsins"/>
</dbReference>
<feature type="domain" description="Guanylate cyclase" evidence="8">
    <location>
        <begin position="123"/>
        <end position="253"/>
    </location>
</feature>